<dbReference type="EMBL" id="CP063356">
    <property type="protein sequence ID" value="QOY37165.1"/>
    <property type="molecule type" value="Genomic_DNA"/>
</dbReference>
<feature type="domain" description="AB hydrolase-1" evidence="1">
    <location>
        <begin position="24"/>
        <end position="247"/>
    </location>
</feature>
<dbReference type="PRINTS" id="PR00111">
    <property type="entry name" value="ABHYDROLASE"/>
</dbReference>
<organism evidence="2 4">
    <name type="scientific">Anaerobacillus isosaccharinicus</name>
    <dbReference type="NCBI Taxonomy" id="1532552"/>
    <lineage>
        <taxon>Bacteria</taxon>
        <taxon>Bacillati</taxon>
        <taxon>Bacillota</taxon>
        <taxon>Bacilli</taxon>
        <taxon>Bacillales</taxon>
        <taxon>Bacillaceae</taxon>
        <taxon>Anaerobacillus</taxon>
    </lineage>
</organism>
<dbReference type="Proteomes" id="UP000180175">
    <property type="component" value="Chromosome"/>
</dbReference>
<dbReference type="InterPro" id="IPR000073">
    <property type="entry name" value="AB_hydrolase_1"/>
</dbReference>
<dbReference type="InterPro" id="IPR036388">
    <property type="entry name" value="WH-like_DNA-bd_sf"/>
</dbReference>
<dbReference type="RefSeq" id="WP_071317240.1">
    <property type="nucleotide sequence ID" value="NZ_CP063356.2"/>
</dbReference>
<dbReference type="SUPFAM" id="SSF53474">
    <property type="entry name" value="alpha/beta-Hydrolases"/>
    <property type="match status" value="1"/>
</dbReference>
<proteinExistence type="predicted"/>
<keyword evidence="4" id="KW-1185">Reference proteome</keyword>
<sequence length="514" mass="59510">MCPVLSLGDKQLHYNHYASEHKQTIILVHGVGMDSRYWYKLIPLLTDFYSVVSFDLQGHGNSTSGNEQISWEVLNEDLLSLVAHLNINQFHIIGHGLGANLATQFTYSYPNLIKTLTLISTIIYFPEDVIEEGLLLRKKLSEVNSLTALADYLVPKILLNSKHHSDEELLYSSYQMVSPSLYIQYCEMLVRNALSLEQVSEITTPTLILTGEFDAIFPPKFTGLSAFTFPNNHYIVIPNASNGVFLDQPETTANSIKMFVMKDNPIPQNTFDKPTNIYLEKMGRHLNQVIQNGIININCTLHVQLMDTFVVRKNNEEIVNGWNQRMAKQLFCYLLVHKTVLREQLCDDLLGEVLLVDAKRNLRVYIYHLKRLLNTGMTKFLTTDKVHIFLAGNIKCDLDQYLCELKNLEDKEPDFYYAEFKKVLKNAPKTIMPGVVDDWALKFVMNIQKRIIEVAEKLALYHCERKEYNLAADYLEVVMHYEIVEESTYEKLIELHTKMNNQHRIDYWLKHFQL</sequence>
<evidence type="ECO:0000259" key="1">
    <source>
        <dbReference type="Pfam" id="PF00561"/>
    </source>
</evidence>
<dbReference type="PANTHER" id="PTHR43798">
    <property type="entry name" value="MONOACYLGLYCEROL LIPASE"/>
    <property type="match status" value="1"/>
</dbReference>
<name>A0A1S2LS51_9BACI</name>
<reference evidence="3" key="4">
    <citation type="submission" date="2020-10" db="EMBL/GenBank/DDBJ databases">
        <authorList>
            <person name="Bassil N.M."/>
            <person name="Lloyd J.R."/>
        </authorList>
    </citation>
    <scope>NUCLEOTIDE SEQUENCE</scope>
    <source>
        <strain evidence="3">NB2006</strain>
    </source>
</reference>
<dbReference type="OrthoDB" id="9805423at2"/>
<gene>
    <name evidence="3" type="ORF">AWH56_005870</name>
    <name evidence="2" type="ORF">AWH56_11555</name>
</gene>
<dbReference type="GO" id="GO:0016787">
    <property type="term" value="F:hydrolase activity"/>
    <property type="evidence" value="ECO:0007669"/>
    <property type="project" value="UniProtKB-KW"/>
</dbReference>
<dbReference type="InterPro" id="IPR029058">
    <property type="entry name" value="AB_hydrolase_fold"/>
</dbReference>
<dbReference type="EMBL" id="LQXD01000107">
    <property type="protein sequence ID" value="OIJ15341.1"/>
    <property type="molecule type" value="Genomic_DNA"/>
</dbReference>
<dbReference type="Gene3D" id="1.10.10.10">
    <property type="entry name" value="Winged helix-like DNA-binding domain superfamily/Winged helix DNA-binding domain"/>
    <property type="match status" value="1"/>
</dbReference>
<evidence type="ECO:0000313" key="4">
    <source>
        <dbReference type="Proteomes" id="UP000180175"/>
    </source>
</evidence>
<accession>A0A1S2LS51</accession>
<dbReference type="Gene3D" id="3.40.50.1820">
    <property type="entry name" value="alpha/beta hydrolase"/>
    <property type="match status" value="1"/>
</dbReference>
<dbReference type="KEGG" id="aia:AWH56_005870"/>
<evidence type="ECO:0000313" key="3">
    <source>
        <dbReference type="EMBL" id="QOY37165.1"/>
    </source>
</evidence>
<evidence type="ECO:0000313" key="2">
    <source>
        <dbReference type="EMBL" id="OIJ15341.1"/>
    </source>
</evidence>
<dbReference type="AlphaFoldDB" id="A0A1S2LS51"/>
<dbReference type="Pfam" id="PF00561">
    <property type="entry name" value="Abhydrolase_1"/>
    <property type="match status" value="1"/>
</dbReference>
<reference evidence="3 4" key="3">
    <citation type="journal article" date="2019" name="Int. J. Syst. Evol. Microbiol.">
        <title>Anaerobacillus isosaccharinicus sp. nov., an alkaliphilic bacterium which degrades isosaccharinic acid.</title>
        <authorList>
            <person name="Bassil N.M."/>
            <person name="Lloyd J.R."/>
        </authorList>
    </citation>
    <scope>NUCLEOTIDE SEQUENCE [LARGE SCALE GENOMIC DNA]</scope>
    <source>
        <strain evidence="3 4">NB2006</strain>
    </source>
</reference>
<reference evidence="2 4" key="1">
    <citation type="submission" date="2016-10" db="EMBL/GenBank/DDBJ databases">
        <title>Draft genome sequences of four alkaliphilic bacteria belonging to the Anaerobacillus genus.</title>
        <authorList>
            <person name="Bassil N.M."/>
            <person name="Lloyd J.R."/>
        </authorList>
    </citation>
    <scope>NUCLEOTIDE SEQUENCE [LARGE SCALE GENOMIC DNA]</scope>
    <source>
        <strain evidence="2 4">NB2006</strain>
    </source>
</reference>
<dbReference type="InterPro" id="IPR050266">
    <property type="entry name" value="AB_hydrolase_sf"/>
</dbReference>
<protein>
    <submittedName>
        <fullName evidence="3">Alpha/beta fold hydrolase</fullName>
    </submittedName>
</protein>
<reference evidence="3 4" key="2">
    <citation type="journal article" date="2017" name="Genome Announc.">
        <title>Draft Genome Sequences of Four Alkaliphilic Bacteria Belonging to the Anaerobacillus Genus.</title>
        <authorList>
            <person name="Bassil N.M."/>
            <person name="Lloyd J.R."/>
        </authorList>
    </citation>
    <scope>NUCLEOTIDE SEQUENCE [LARGE SCALE GENOMIC DNA]</scope>
    <source>
        <strain evidence="3 4">NB2006</strain>
    </source>
</reference>
<keyword evidence="3" id="KW-0378">Hydrolase</keyword>